<dbReference type="InterPro" id="IPR001789">
    <property type="entry name" value="Sig_transdc_resp-reg_receiver"/>
</dbReference>
<sequence>MRILVIEDEKELLQDIAKGLSLKGYAVDQADNGRTGCQMAIDEAYDLVVLDLNLPEMDGFSILKELRRENPQTKVLILSANSELDSKLSGFELGASDYLTKPFHFAELEARIRVLLNRKFVQQSNCLTYEAIVLDTLNRTIEIHGVPVGLTTKEFAILEYFLLNQGRLITQQELIDHVWNGDSDPFSNSIRVHLSALRKKLKSALGHDPIQTKIGEGYRLC</sequence>
<feature type="domain" description="Response regulatory" evidence="10">
    <location>
        <begin position="2"/>
        <end position="116"/>
    </location>
</feature>
<evidence type="ECO:0000313" key="13">
    <source>
        <dbReference type="Proteomes" id="UP000195897"/>
    </source>
</evidence>
<evidence type="ECO:0000259" key="10">
    <source>
        <dbReference type="PROSITE" id="PS50110"/>
    </source>
</evidence>
<evidence type="ECO:0000313" key="12">
    <source>
        <dbReference type="EMBL" id="OUP51518.1"/>
    </source>
</evidence>
<keyword evidence="4" id="KW-0805">Transcription regulation</keyword>
<gene>
    <name evidence="12" type="ORF">B5F17_12840</name>
</gene>
<dbReference type="EMBL" id="NFKK01000021">
    <property type="protein sequence ID" value="OUP51518.1"/>
    <property type="molecule type" value="Genomic_DNA"/>
</dbReference>
<evidence type="ECO:0000256" key="4">
    <source>
        <dbReference type="ARBA" id="ARBA00023015"/>
    </source>
</evidence>
<dbReference type="SMART" id="SM00448">
    <property type="entry name" value="REC"/>
    <property type="match status" value="1"/>
</dbReference>
<dbReference type="GO" id="GO:0005829">
    <property type="term" value="C:cytosol"/>
    <property type="evidence" value="ECO:0007669"/>
    <property type="project" value="TreeGrafter"/>
</dbReference>
<dbReference type="Pfam" id="PF00072">
    <property type="entry name" value="Response_reg"/>
    <property type="match status" value="1"/>
</dbReference>
<comment type="caution">
    <text evidence="12">The sequence shown here is derived from an EMBL/GenBank/DDBJ whole genome shotgun (WGS) entry which is preliminary data.</text>
</comment>
<keyword evidence="5 9" id="KW-0238">DNA-binding</keyword>
<dbReference type="Proteomes" id="UP000195897">
    <property type="component" value="Unassembled WGS sequence"/>
</dbReference>
<protein>
    <recommendedName>
        <fullName evidence="1">Stage 0 sporulation protein A homolog</fullName>
    </recommendedName>
</protein>
<evidence type="ECO:0000256" key="7">
    <source>
        <dbReference type="ARBA" id="ARBA00024867"/>
    </source>
</evidence>
<name>A0A1Y4L422_9FIRM</name>
<evidence type="ECO:0000256" key="2">
    <source>
        <dbReference type="ARBA" id="ARBA00022553"/>
    </source>
</evidence>
<keyword evidence="6" id="KW-0804">Transcription</keyword>
<dbReference type="FunFam" id="3.40.50.2300:FF:000002">
    <property type="entry name" value="DNA-binding response regulator PhoP"/>
    <property type="match status" value="1"/>
</dbReference>
<dbReference type="PROSITE" id="PS50110">
    <property type="entry name" value="RESPONSE_REGULATORY"/>
    <property type="match status" value="1"/>
</dbReference>
<dbReference type="Gene3D" id="1.10.10.10">
    <property type="entry name" value="Winged helix-like DNA-binding domain superfamily/Winged helix DNA-binding domain"/>
    <property type="match status" value="1"/>
</dbReference>
<dbReference type="Gene3D" id="3.40.50.2300">
    <property type="match status" value="1"/>
</dbReference>
<keyword evidence="2 8" id="KW-0597">Phosphoprotein</keyword>
<dbReference type="InterPro" id="IPR039420">
    <property type="entry name" value="WalR-like"/>
</dbReference>
<evidence type="ECO:0000256" key="3">
    <source>
        <dbReference type="ARBA" id="ARBA00023012"/>
    </source>
</evidence>
<dbReference type="Gene3D" id="6.10.250.690">
    <property type="match status" value="1"/>
</dbReference>
<proteinExistence type="predicted"/>
<evidence type="ECO:0000256" key="6">
    <source>
        <dbReference type="ARBA" id="ARBA00023163"/>
    </source>
</evidence>
<dbReference type="GO" id="GO:0006355">
    <property type="term" value="P:regulation of DNA-templated transcription"/>
    <property type="evidence" value="ECO:0007669"/>
    <property type="project" value="InterPro"/>
</dbReference>
<dbReference type="InterPro" id="IPR001867">
    <property type="entry name" value="OmpR/PhoB-type_DNA-bd"/>
</dbReference>
<dbReference type="PANTHER" id="PTHR48111:SF22">
    <property type="entry name" value="REGULATOR OF RPOS"/>
    <property type="match status" value="1"/>
</dbReference>
<organism evidence="12 13">
    <name type="scientific">Butyricicoccus pullicaecorum</name>
    <dbReference type="NCBI Taxonomy" id="501571"/>
    <lineage>
        <taxon>Bacteria</taxon>
        <taxon>Bacillati</taxon>
        <taxon>Bacillota</taxon>
        <taxon>Clostridia</taxon>
        <taxon>Eubacteriales</taxon>
        <taxon>Butyricicoccaceae</taxon>
        <taxon>Butyricicoccus</taxon>
    </lineage>
</organism>
<keyword evidence="3" id="KW-0902">Two-component regulatory system</keyword>
<dbReference type="PANTHER" id="PTHR48111">
    <property type="entry name" value="REGULATOR OF RPOS"/>
    <property type="match status" value="1"/>
</dbReference>
<evidence type="ECO:0000256" key="9">
    <source>
        <dbReference type="PROSITE-ProRule" id="PRU01091"/>
    </source>
</evidence>
<dbReference type="PROSITE" id="PS51755">
    <property type="entry name" value="OMPR_PHOB"/>
    <property type="match status" value="1"/>
</dbReference>
<dbReference type="GO" id="GO:0032993">
    <property type="term" value="C:protein-DNA complex"/>
    <property type="evidence" value="ECO:0007669"/>
    <property type="project" value="TreeGrafter"/>
</dbReference>
<reference evidence="13" key="1">
    <citation type="submission" date="2017-04" db="EMBL/GenBank/DDBJ databases">
        <title>Function of individual gut microbiota members based on whole genome sequencing of pure cultures obtained from chicken caecum.</title>
        <authorList>
            <person name="Medvecky M."/>
            <person name="Cejkova D."/>
            <person name="Polansky O."/>
            <person name="Karasova D."/>
            <person name="Kubasova T."/>
            <person name="Cizek A."/>
            <person name="Rychlik I."/>
        </authorList>
    </citation>
    <scope>NUCLEOTIDE SEQUENCE [LARGE SCALE GENOMIC DNA]</scope>
    <source>
        <strain evidence="13">An180</strain>
    </source>
</reference>
<dbReference type="AlphaFoldDB" id="A0A1Y4L422"/>
<accession>A0A1Y4L422</accession>
<dbReference type="InterPro" id="IPR011006">
    <property type="entry name" value="CheY-like_superfamily"/>
</dbReference>
<evidence type="ECO:0000259" key="11">
    <source>
        <dbReference type="PROSITE" id="PS51755"/>
    </source>
</evidence>
<evidence type="ECO:0000256" key="5">
    <source>
        <dbReference type="ARBA" id="ARBA00023125"/>
    </source>
</evidence>
<evidence type="ECO:0000256" key="1">
    <source>
        <dbReference type="ARBA" id="ARBA00018672"/>
    </source>
</evidence>
<feature type="modified residue" description="4-aspartylphosphate" evidence="8">
    <location>
        <position position="51"/>
    </location>
</feature>
<dbReference type="GO" id="GO:0000156">
    <property type="term" value="F:phosphorelay response regulator activity"/>
    <property type="evidence" value="ECO:0007669"/>
    <property type="project" value="TreeGrafter"/>
</dbReference>
<comment type="function">
    <text evidence="7">May play the central regulatory role in sporulation. It may be an element of the effector pathway responsible for the activation of sporulation genes in response to nutritional stress. Spo0A may act in concert with spo0H (a sigma factor) to control the expression of some genes that are critical to the sporulation process.</text>
</comment>
<dbReference type="CDD" id="cd00383">
    <property type="entry name" value="trans_reg_C"/>
    <property type="match status" value="1"/>
</dbReference>
<dbReference type="GO" id="GO:0000976">
    <property type="term" value="F:transcription cis-regulatory region binding"/>
    <property type="evidence" value="ECO:0007669"/>
    <property type="project" value="TreeGrafter"/>
</dbReference>
<dbReference type="SUPFAM" id="SSF52172">
    <property type="entry name" value="CheY-like"/>
    <property type="match status" value="1"/>
</dbReference>
<dbReference type="Pfam" id="PF00486">
    <property type="entry name" value="Trans_reg_C"/>
    <property type="match status" value="1"/>
</dbReference>
<dbReference type="SMART" id="SM00862">
    <property type="entry name" value="Trans_reg_C"/>
    <property type="match status" value="1"/>
</dbReference>
<dbReference type="InterPro" id="IPR036388">
    <property type="entry name" value="WH-like_DNA-bd_sf"/>
</dbReference>
<feature type="DNA-binding region" description="OmpR/PhoB-type" evidence="9">
    <location>
        <begin position="124"/>
        <end position="221"/>
    </location>
</feature>
<feature type="domain" description="OmpR/PhoB-type" evidence="11">
    <location>
        <begin position="124"/>
        <end position="221"/>
    </location>
</feature>
<evidence type="ECO:0000256" key="8">
    <source>
        <dbReference type="PROSITE-ProRule" id="PRU00169"/>
    </source>
</evidence>